<dbReference type="EMBL" id="QLYX01000011">
    <property type="protein sequence ID" value="RAY12787.1"/>
    <property type="molecule type" value="Genomic_DNA"/>
</dbReference>
<sequence>MQVGLGIGGRGRKLSKEPPGLVFRSGSISIPPPEPRLRAWGWFFEQSPPVSRQMASSQPLAIAPETSLLRTPATMAPMSRTTPM</sequence>
<dbReference type="AlphaFoldDB" id="A0A365H133"/>
<evidence type="ECO:0000313" key="3">
    <source>
        <dbReference type="Proteomes" id="UP000251891"/>
    </source>
</evidence>
<organism evidence="2 3">
    <name type="scientific">Actinomadura craniellae</name>
    <dbReference type="NCBI Taxonomy" id="2231787"/>
    <lineage>
        <taxon>Bacteria</taxon>
        <taxon>Bacillati</taxon>
        <taxon>Actinomycetota</taxon>
        <taxon>Actinomycetes</taxon>
        <taxon>Streptosporangiales</taxon>
        <taxon>Thermomonosporaceae</taxon>
        <taxon>Actinomadura</taxon>
    </lineage>
</organism>
<comment type="caution">
    <text evidence="2">The sequence shown here is derived from an EMBL/GenBank/DDBJ whole genome shotgun (WGS) entry which is preliminary data.</text>
</comment>
<accession>A0A365H133</accession>
<proteinExistence type="predicted"/>
<dbReference type="Proteomes" id="UP000251891">
    <property type="component" value="Unassembled WGS sequence"/>
</dbReference>
<gene>
    <name evidence="2" type="ORF">DPM19_22470</name>
</gene>
<evidence type="ECO:0000313" key="2">
    <source>
        <dbReference type="EMBL" id="RAY12787.1"/>
    </source>
</evidence>
<evidence type="ECO:0000256" key="1">
    <source>
        <dbReference type="SAM" id="MobiDB-lite"/>
    </source>
</evidence>
<keyword evidence="3" id="KW-1185">Reference proteome</keyword>
<reference evidence="2 3" key="1">
    <citation type="submission" date="2018-06" db="EMBL/GenBank/DDBJ databases">
        <title>Actinomadura craniellae sp. nov. isolated from marine sponge Craniella sp.</title>
        <authorList>
            <person name="Li L."/>
            <person name="Xu Q.H."/>
            <person name="Lin H.W."/>
            <person name="Lu Y.H."/>
        </authorList>
    </citation>
    <scope>NUCLEOTIDE SEQUENCE [LARGE SCALE GENOMIC DNA]</scope>
    <source>
        <strain evidence="2 3">LHW63021</strain>
    </source>
</reference>
<name>A0A365H133_9ACTN</name>
<protein>
    <submittedName>
        <fullName evidence="2">Uncharacterized protein</fullName>
    </submittedName>
</protein>
<feature type="region of interest" description="Disordered" evidence="1">
    <location>
        <begin position="1"/>
        <end position="28"/>
    </location>
</feature>